<feature type="transmembrane region" description="Helical" evidence="1">
    <location>
        <begin position="15"/>
        <end position="44"/>
    </location>
</feature>
<feature type="domain" description="C-type lectin" evidence="2">
    <location>
        <begin position="89"/>
        <end position="202"/>
    </location>
</feature>
<evidence type="ECO:0000313" key="4">
    <source>
        <dbReference type="Proteomes" id="UP000265080"/>
    </source>
</evidence>
<reference evidence="3" key="3">
    <citation type="submission" date="2025-09" db="UniProtKB">
        <authorList>
            <consortium name="Ensembl"/>
        </authorList>
    </citation>
    <scope>IDENTIFICATION</scope>
</reference>
<dbReference type="Proteomes" id="UP000265080">
    <property type="component" value="Chromosome 5"/>
</dbReference>
<keyword evidence="1" id="KW-1133">Transmembrane helix</keyword>
<dbReference type="SMART" id="SM00034">
    <property type="entry name" value="CLECT"/>
    <property type="match status" value="1"/>
</dbReference>
<dbReference type="PROSITE" id="PS50041">
    <property type="entry name" value="C_TYPE_LECTIN_2"/>
    <property type="match status" value="1"/>
</dbReference>
<keyword evidence="1" id="KW-0472">Membrane</keyword>
<dbReference type="Ensembl" id="ENSAPET00000021633.1">
    <property type="protein sequence ID" value="ENSAPEP00000021075.1"/>
    <property type="gene ID" value="ENSAPEG00000015057.1"/>
</dbReference>
<dbReference type="STRING" id="161767.ENSAPEP00000021075"/>
<dbReference type="Pfam" id="PF00059">
    <property type="entry name" value="Lectin_C"/>
    <property type="match status" value="1"/>
</dbReference>
<accession>A0A3P8T6V0</accession>
<dbReference type="Gene3D" id="3.10.100.10">
    <property type="entry name" value="Mannose-Binding Protein A, subunit A"/>
    <property type="match status" value="1"/>
</dbReference>
<sequence>MSKNEHLMPFFKDVLHLFLLVSLQLLHLSLVSFCVSLWLFHLSLSLICVSLHLFRFYVVILCVFALVLPLFVIVFLSLQLFYLRLPSHYFLVQQPMSWITARKFCQRHYVDLAVLSTQEQYFTLLNATAANKVSFWLGLQRQSVFSDWKWVNGEELRYQHWFRRNYEGRCASLEAMLKKDKKLLPSSWRPTVAVVRRSPICIHDRDIKRTQHRKLQ</sequence>
<protein>
    <recommendedName>
        <fullName evidence="2">C-type lectin domain-containing protein</fullName>
    </recommendedName>
</protein>
<dbReference type="InterPro" id="IPR001304">
    <property type="entry name" value="C-type_lectin-like"/>
</dbReference>
<dbReference type="InterPro" id="IPR016186">
    <property type="entry name" value="C-type_lectin-like/link_sf"/>
</dbReference>
<dbReference type="PANTHER" id="PTHR45784">
    <property type="entry name" value="C-TYPE LECTIN DOMAIN FAMILY 20 MEMBER A-RELATED"/>
    <property type="match status" value="1"/>
</dbReference>
<proteinExistence type="predicted"/>
<keyword evidence="1" id="KW-0812">Transmembrane</keyword>
<evidence type="ECO:0000313" key="3">
    <source>
        <dbReference type="Ensembl" id="ENSAPEP00000021075.1"/>
    </source>
</evidence>
<dbReference type="AlphaFoldDB" id="A0A3P8T6V0"/>
<name>A0A3P8T6V0_AMPPE</name>
<dbReference type="PANTHER" id="PTHR45784:SF5">
    <property type="entry name" value="C-TYPE LECTIN DOMAIN FAMILY 20 MEMBER A-RELATED"/>
    <property type="match status" value="1"/>
</dbReference>
<reference evidence="3" key="2">
    <citation type="submission" date="2025-08" db="UniProtKB">
        <authorList>
            <consortium name="Ensembl"/>
        </authorList>
    </citation>
    <scope>IDENTIFICATION</scope>
</reference>
<dbReference type="GeneTree" id="ENSGT00940000177186"/>
<dbReference type="SUPFAM" id="SSF56436">
    <property type="entry name" value="C-type lectin-like"/>
    <property type="match status" value="1"/>
</dbReference>
<dbReference type="CDD" id="cd00037">
    <property type="entry name" value="CLECT"/>
    <property type="match status" value="1"/>
</dbReference>
<dbReference type="InterPro" id="IPR016187">
    <property type="entry name" value="CTDL_fold"/>
</dbReference>
<evidence type="ECO:0000256" key="1">
    <source>
        <dbReference type="SAM" id="Phobius"/>
    </source>
</evidence>
<organism evidence="3 4">
    <name type="scientific">Amphiprion percula</name>
    <name type="common">Orange clownfish</name>
    <name type="synonym">Lutjanus percula</name>
    <dbReference type="NCBI Taxonomy" id="161767"/>
    <lineage>
        <taxon>Eukaryota</taxon>
        <taxon>Metazoa</taxon>
        <taxon>Chordata</taxon>
        <taxon>Craniata</taxon>
        <taxon>Vertebrata</taxon>
        <taxon>Euteleostomi</taxon>
        <taxon>Actinopterygii</taxon>
        <taxon>Neopterygii</taxon>
        <taxon>Teleostei</taxon>
        <taxon>Neoteleostei</taxon>
        <taxon>Acanthomorphata</taxon>
        <taxon>Ovalentaria</taxon>
        <taxon>Pomacentridae</taxon>
        <taxon>Amphiprion</taxon>
    </lineage>
</organism>
<feature type="transmembrane region" description="Helical" evidence="1">
    <location>
        <begin position="56"/>
        <end position="82"/>
    </location>
</feature>
<keyword evidence="4" id="KW-1185">Reference proteome</keyword>
<evidence type="ECO:0000259" key="2">
    <source>
        <dbReference type="PROSITE" id="PS50041"/>
    </source>
</evidence>
<reference evidence="3 4" key="1">
    <citation type="submission" date="2018-03" db="EMBL/GenBank/DDBJ databases">
        <title>Finding Nemo's genes: A chromosome-scale reference assembly of the genome of the orange clownfish Amphiprion percula.</title>
        <authorList>
            <person name="Lehmann R."/>
        </authorList>
    </citation>
    <scope>NUCLEOTIDE SEQUENCE</scope>
</reference>